<accession>A0ABM8VXJ0</accession>
<evidence type="ECO:0000313" key="1">
    <source>
        <dbReference type="EMBL" id="CAG8471609.1"/>
    </source>
</evidence>
<name>A0ABM8VXJ0_GIGMA</name>
<protein>
    <submittedName>
        <fullName evidence="1">1531_t:CDS:1</fullName>
    </submittedName>
</protein>
<dbReference type="Proteomes" id="UP000789901">
    <property type="component" value="Unassembled WGS sequence"/>
</dbReference>
<gene>
    <name evidence="1" type="ORF">GMARGA_LOCUS803</name>
</gene>
<dbReference type="EMBL" id="CAJVQB010000158">
    <property type="protein sequence ID" value="CAG8471609.1"/>
    <property type="molecule type" value="Genomic_DNA"/>
</dbReference>
<evidence type="ECO:0000313" key="2">
    <source>
        <dbReference type="Proteomes" id="UP000789901"/>
    </source>
</evidence>
<organism evidence="1 2">
    <name type="scientific">Gigaspora margarita</name>
    <dbReference type="NCBI Taxonomy" id="4874"/>
    <lineage>
        <taxon>Eukaryota</taxon>
        <taxon>Fungi</taxon>
        <taxon>Fungi incertae sedis</taxon>
        <taxon>Mucoromycota</taxon>
        <taxon>Glomeromycotina</taxon>
        <taxon>Glomeromycetes</taxon>
        <taxon>Diversisporales</taxon>
        <taxon>Gigasporaceae</taxon>
        <taxon>Gigaspora</taxon>
    </lineage>
</organism>
<sequence>MNMNTIYLIQTTQNHNIYVQYGVYIESCTKRLALDTSNSPIKKALQEIRLWDNIKETLLPKLLPDSLKKFIINQVRVSKALIPDDGDCLLYR</sequence>
<proteinExistence type="predicted"/>
<keyword evidence="2" id="KW-1185">Reference proteome</keyword>
<comment type="caution">
    <text evidence="1">The sequence shown here is derived from an EMBL/GenBank/DDBJ whole genome shotgun (WGS) entry which is preliminary data.</text>
</comment>
<reference evidence="1 2" key="1">
    <citation type="submission" date="2021-06" db="EMBL/GenBank/DDBJ databases">
        <authorList>
            <person name="Kallberg Y."/>
            <person name="Tangrot J."/>
            <person name="Rosling A."/>
        </authorList>
    </citation>
    <scope>NUCLEOTIDE SEQUENCE [LARGE SCALE GENOMIC DNA]</scope>
    <source>
        <strain evidence="1 2">120-4 pot B 10/14</strain>
    </source>
</reference>